<feature type="domain" description="Core-binding (CB)" evidence="3">
    <location>
        <begin position="1"/>
        <end position="88"/>
    </location>
</feature>
<dbReference type="InterPro" id="IPR044068">
    <property type="entry name" value="CB"/>
</dbReference>
<organism evidence="4 5">
    <name type="scientific">Limosilactobacillus ingluviei DSM 15946</name>
    <dbReference type="NCBI Taxonomy" id="1423760"/>
    <lineage>
        <taxon>Bacteria</taxon>
        <taxon>Bacillati</taxon>
        <taxon>Bacillota</taxon>
        <taxon>Bacilli</taxon>
        <taxon>Lactobacillales</taxon>
        <taxon>Lactobacillaceae</taxon>
        <taxon>Limosilactobacillus</taxon>
    </lineage>
</organism>
<reference evidence="4 5" key="1">
    <citation type="journal article" date="2015" name="Genome Announc.">
        <title>Expanding the biotechnology potential of lactobacilli through comparative genomics of 213 strains and associated genera.</title>
        <authorList>
            <person name="Sun Z."/>
            <person name="Harris H.M."/>
            <person name="McCann A."/>
            <person name="Guo C."/>
            <person name="Argimon S."/>
            <person name="Zhang W."/>
            <person name="Yang X."/>
            <person name="Jeffery I.B."/>
            <person name="Cooney J.C."/>
            <person name="Kagawa T.F."/>
            <person name="Liu W."/>
            <person name="Song Y."/>
            <person name="Salvetti E."/>
            <person name="Wrobel A."/>
            <person name="Rasinkangas P."/>
            <person name="Parkhill J."/>
            <person name="Rea M.C."/>
            <person name="O'Sullivan O."/>
            <person name="Ritari J."/>
            <person name="Douillard F.P."/>
            <person name="Paul Ross R."/>
            <person name="Yang R."/>
            <person name="Briner A.E."/>
            <person name="Felis G.E."/>
            <person name="de Vos W.M."/>
            <person name="Barrangou R."/>
            <person name="Klaenhammer T.R."/>
            <person name="Caufield P.W."/>
            <person name="Cui Y."/>
            <person name="Zhang H."/>
            <person name="O'Toole P.W."/>
        </authorList>
    </citation>
    <scope>NUCLEOTIDE SEQUENCE [LARGE SCALE GENOMIC DNA]</scope>
    <source>
        <strain evidence="4 5">DSM 15946</strain>
    </source>
</reference>
<dbReference type="InterPro" id="IPR011010">
    <property type="entry name" value="DNA_brk_join_enz"/>
</dbReference>
<dbReference type="AlphaFoldDB" id="A0A0R1U7C2"/>
<evidence type="ECO:0000313" key="4">
    <source>
        <dbReference type="EMBL" id="KRL89151.1"/>
    </source>
</evidence>
<proteinExistence type="predicted"/>
<dbReference type="GO" id="GO:0003677">
    <property type="term" value="F:DNA binding"/>
    <property type="evidence" value="ECO:0007669"/>
    <property type="project" value="UniProtKB-UniRule"/>
</dbReference>
<dbReference type="Pfam" id="PF02899">
    <property type="entry name" value="Phage_int_SAM_1"/>
    <property type="match status" value="1"/>
</dbReference>
<dbReference type="RefSeq" id="WP_056955178.1">
    <property type="nucleotide sequence ID" value="NZ_AZFK01000053.1"/>
</dbReference>
<evidence type="ECO:0000313" key="5">
    <source>
        <dbReference type="Proteomes" id="UP000050816"/>
    </source>
</evidence>
<dbReference type="PROSITE" id="PS51900">
    <property type="entry name" value="CB"/>
    <property type="match status" value="1"/>
</dbReference>
<gene>
    <name evidence="4" type="ORF">FC43_GL001878</name>
</gene>
<dbReference type="Gene3D" id="1.10.150.130">
    <property type="match status" value="1"/>
</dbReference>
<dbReference type="InterPro" id="IPR010998">
    <property type="entry name" value="Integrase_recombinase_N"/>
</dbReference>
<protein>
    <submittedName>
        <fullName evidence="4">Site-specific recombinase XerD</fullName>
    </submittedName>
</protein>
<evidence type="ECO:0000256" key="1">
    <source>
        <dbReference type="ARBA" id="ARBA00023125"/>
    </source>
</evidence>
<dbReference type="GO" id="GO:0015074">
    <property type="term" value="P:DNA integration"/>
    <property type="evidence" value="ECO:0007669"/>
    <property type="project" value="InterPro"/>
</dbReference>
<sequence>MDYPYQVAFEAFLANDGLAPTTIQAYHDSITHFFAYLADEWQEEPSVTKVTEADLRAYFSNRQSKYGMTLATYNKVLSHLNRYFRYLLVRQIITTYPTLALHGALPKVTQPLTTKWLRKLDELLLDQQLHPYVRLTLLLTSHGYQVSEFLQPGFAKVMNNLKPRSNAEQCFLDQFRNFHTPLAQLQACPDPFLKLRVNQAQPHLSNAGLHKFLKPAEEYLGMRLAPRFLYQSFVFYILAQHPELSPQALADYLRLDPAALNYYQRQRLTLKAQGLLSD</sequence>
<dbReference type="Proteomes" id="UP000050816">
    <property type="component" value="Unassembled WGS sequence"/>
</dbReference>
<keyword evidence="1 2" id="KW-0238">DNA-binding</keyword>
<name>A0A0R1U7C2_9LACO</name>
<evidence type="ECO:0000256" key="2">
    <source>
        <dbReference type="PROSITE-ProRule" id="PRU01248"/>
    </source>
</evidence>
<accession>A0A0R1U7C2</accession>
<dbReference type="SUPFAM" id="SSF56349">
    <property type="entry name" value="DNA breaking-rejoining enzymes"/>
    <property type="match status" value="1"/>
</dbReference>
<evidence type="ECO:0000259" key="3">
    <source>
        <dbReference type="PROSITE" id="PS51900"/>
    </source>
</evidence>
<dbReference type="EMBL" id="AZFK01000053">
    <property type="protein sequence ID" value="KRL89151.1"/>
    <property type="molecule type" value="Genomic_DNA"/>
</dbReference>
<dbReference type="PATRIC" id="fig|1423760.3.peg.1966"/>
<comment type="caution">
    <text evidence="4">The sequence shown here is derived from an EMBL/GenBank/DDBJ whole genome shotgun (WGS) entry which is preliminary data.</text>
</comment>
<dbReference type="InterPro" id="IPR004107">
    <property type="entry name" value="Integrase_SAM-like_N"/>
</dbReference>